<organism evidence="3 4">
    <name type="scientific">Timema podura</name>
    <name type="common">Walking stick</name>
    <dbReference type="NCBI Taxonomy" id="61482"/>
    <lineage>
        <taxon>Eukaryota</taxon>
        <taxon>Metazoa</taxon>
        <taxon>Ecdysozoa</taxon>
        <taxon>Arthropoda</taxon>
        <taxon>Hexapoda</taxon>
        <taxon>Insecta</taxon>
        <taxon>Pterygota</taxon>
        <taxon>Neoptera</taxon>
        <taxon>Polyneoptera</taxon>
        <taxon>Phasmatodea</taxon>
        <taxon>Timematodea</taxon>
        <taxon>Timematoidea</taxon>
        <taxon>Timematidae</taxon>
        <taxon>Timema</taxon>
    </lineage>
</organism>
<accession>A0ABN7NBV2</accession>
<feature type="compositionally biased region" description="Polar residues" evidence="1">
    <location>
        <begin position="591"/>
        <end position="607"/>
    </location>
</feature>
<sequence length="607" mass="68529">MKITILDSRRLIREPGRKEPLNGYIVLCVLILAWLEHHVPEKDFTHPQRFLVGSSHQLDDLTVARMPENLLSMTTKDTLLDKRRDFKGTSENPRGSKLRLNYNFSPASVRLLGNNDSSSSPEDEVSKTIAEGPLISFGASPEDQTLDANSTQSEEFINSNKRQDTQGLMISNLTFFPLRNQTLPTFIKGASASANVSSRMFKVMKRPLFRRGHINSPRQRLSLRSHFPSDSEEYYSYGEPLQYDGDEEEEEVVDEGEEEVDEGQAVQRPLGSPDRDSNFDLPVLGSRAQHDSALAIYATDTKQSISNGQTRSNSLPEVMMKIGCAENERFVPGGPGGDELSPQLSGVYRVRRVGTNNPEMSLHRNKRGLVGTRDLWDSLGTSSGNYSKLTDPDKNSPVAFREMPFDEVTEDTKTVDKRLIRENHLSSKTLTQRMGSQVRLETKSGRKTSSESDARKNISNVAENGVSEDSDSSSSGEEVRKNTNTMSGKRRYLPILVPRRKSSSRNRRTFNRLIEAKKDEPKGILLSQSRRFLDMAYDVSTIEPFSSHYQEPSQNNNVDYDYDLDAKMKSTWKGRDPSTNDQHFFPDSDLFFQNQKQPKNMSTDEAL</sequence>
<feature type="compositionally biased region" description="Basic residues" evidence="1">
    <location>
        <begin position="488"/>
        <end position="509"/>
    </location>
</feature>
<comment type="caution">
    <text evidence="3">The sequence shown here is derived from an EMBL/GenBank/DDBJ whole genome shotgun (WGS) entry which is preliminary data.</text>
</comment>
<feature type="region of interest" description="Disordered" evidence="1">
    <location>
        <begin position="224"/>
        <end position="279"/>
    </location>
</feature>
<feature type="region of interest" description="Disordered" evidence="1">
    <location>
        <begin position="424"/>
        <end position="509"/>
    </location>
</feature>
<feature type="transmembrane region" description="Helical" evidence="2">
    <location>
        <begin position="21"/>
        <end position="39"/>
    </location>
</feature>
<evidence type="ECO:0000313" key="4">
    <source>
        <dbReference type="Proteomes" id="UP001153148"/>
    </source>
</evidence>
<keyword evidence="2" id="KW-0812">Transmembrane</keyword>
<feature type="region of interest" description="Disordered" evidence="1">
    <location>
        <begin position="570"/>
        <end position="607"/>
    </location>
</feature>
<evidence type="ECO:0000256" key="2">
    <source>
        <dbReference type="SAM" id="Phobius"/>
    </source>
</evidence>
<feature type="compositionally biased region" description="Polar residues" evidence="1">
    <location>
        <begin position="426"/>
        <end position="435"/>
    </location>
</feature>
<feature type="compositionally biased region" description="Acidic residues" evidence="1">
    <location>
        <begin position="244"/>
        <end position="262"/>
    </location>
</feature>
<evidence type="ECO:0000256" key="1">
    <source>
        <dbReference type="SAM" id="MobiDB-lite"/>
    </source>
</evidence>
<name>A0ABN7NBV2_TIMPD</name>
<dbReference type="EMBL" id="CAJPIN010000293">
    <property type="protein sequence ID" value="CAG2053320.1"/>
    <property type="molecule type" value="Genomic_DNA"/>
</dbReference>
<keyword evidence="2" id="KW-1133">Transmembrane helix</keyword>
<reference evidence="3" key="1">
    <citation type="submission" date="2021-03" db="EMBL/GenBank/DDBJ databases">
        <authorList>
            <person name="Tran Van P."/>
        </authorList>
    </citation>
    <scope>NUCLEOTIDE SEQUENCE</scope>
</reference>
<feature type="compositionally biased region" description="Basic and acidic residues" evidence="1">
    <location>
        <begin position="440"/>
        <end position="456"/>
    </location>
</feature>
<protein>
    <submittedName>
        <fullName evidence="3">Uncharacterized protein</fullName>
    </submittedName>
</protein>
<keyword evidence="2" id="KW-0472">Membrane</keyword>
<dbReference type="Proteomes" id="UP001153148">
    <property type="component" value="Unassembled WGS sequence"/>
</dbReference>
<gene>
    <name evidence="3" type="ORF">TPAB3V08_LOCUS378</name>
</gene>
<evidence type="ECO:0000313" key="3">
    <source>
        <dbReference type="EMBL" id="CAG2053320.1"/>
    </source>
</evidence>
<keyword evidence="4" id="KW-1185">Reference proteome</keyword>
<proteinExistence type="predicted"/>